<gene>
    <name evidence="1" type="ORF">FisN_10Hu405</name>
</gene>
<evidence type="ECO:0000313" key="1">
    <source>
        <dbReference type="EMBL" id="GAX16379.1"/>
    </source>
</evidence>
<organism evidence="1 2">
    <name type="scientific">Fistulifera solaris</name>
    <name type="common">Oleaginous diatom</name>
    <dbReference type="NCBI Taxonomy" id="1519565"/>
    <lineage>
        <taxon>Eukaryota</taxon>
        <taxon>Sar</taxon>
        <taxon>Stramenopiles</taxon>
        <taxon>Ochrophyta</taxon>
        <taxon>Bacillariophyta</taxon>
        <taxon>Bacillariophyceae</taxon>
        <taxon>Bacillariophycidae</taxon>
        <taxon>Naviculales</taxon>
        <taxon>Naviculaceae</taxon>
        <taxon>Fistulifera</taxon>
    </lineage>
</organism>
<dbReference type="Proteomes" id="UP000198406">
    <property type="component" value="Unassembled WGS sequence"/>
</dbReference>
<accession>A0A1Z5JR04</accession>
<dbReference type="AlphaFoldDB" id="A0A1Z5JR04"/>
<dbReference type="EMBL" id="BDSP01000105">
    <property type="protein sequence ID" value="GAX16379.1"/>
    <property type="molecule type" value="Genomic_DNA"/>
</dbReference>
<comment type="caution">
    <text evidence="1">The sequence shown here is derived from an EMBL/GenBank/DDBJ whole genome shotgun (WGS) entry which is preliminary data.</text>
</comment>
<sequence>MEAQQQTVDKKALLVLIPDEELTERQKEFAVELLGDDYGPVYTFTREPKSLGEIEWREHLNREHPDMIIWRENETLTFVTDDYRREFCVTRRTFAFSVFLGEAYYDH</sequence>
<protein>
    <submittedName>
        <fullName evidence="1">Uncharacterized protein</fullName>
    </submittedName>
</protein>
<keyword evidence="2" id="KW-1185">Reference proteome</keyword>
<reference evidence="1 2" key="1">
    <citation type="journal article" date="2015" name="Plant Cell">
        <title>Oil accumulation by the oleaginous diatom Fistulifera solaris as revealed by the genome and transcriptome.</title>
        <authorList>
            <person name="Tanaka T."/>
            <person name="Maeda Y."/>
            <person name="Veluchamy A."/>
            <person name="Tanaka M."/>
            <person name="Abida H."/>
            <person name="Marechal E."/>
            <person name="Bowler C."/>
            <person name="Muto M."/>
            <person name="Sunaga Y."/>
            <person name="Tanaka M."/>
            <person name="Yoshino T."/>
            <person name="Taniguchi T."/>
            <person name="Fukuda Y."/>
            <person name="Nemoto M."/>
            <person name="Matsumoto M."/>
            <person name="Wong P.S."/>
            <person name="Aburatani S."/>
            <person name="Fujibuchi W."/>
        </authorList>
    </citation>
    <scope>NUCLEOTIDE SEQUENCE [LARGE SCALE GENOMIC DNA]</scope>
    <source>
        <strain evidence="1 2">JPCC DA0580</strain>
    </source>
</reference>
<dbReference type="InParanoid" id="A0A1Z5JR04"/>
<evidence type="ECO:0000313" key="2">
    <source>
        <dbReference type="Proteomes" id="UP000198406"/>
    </source>
</evidence>
<name>A0A1Z5JR04_FISSO</name>
<proteinExistence type="predicted"/>